<dbReference type="EMBL" id="CAJVQC010068059">
    <property type="protein sequence ID" value="CAG8807758.1"/>
    <property type="molecule type" value="Genomic_DNA"/>
</dbReference>
<feature type="non-terminal residue" evidence="1">
    <location>
        <position position="1"/>
    </location>
</feature>
<sequence>EEDLFSIQEETTEEPTEELIEDTEDFQEENLAGENSINLAIENLINLSSKLELSESSSVIEEIIYGDKDFDVNELL</sequence>
<reference evidence="1" key="1">
    <citation type="submission" date="2021-06" db="EMBL/GenBank/DDBJ databases">
        <authorList>
            <person name="Kallberg Y."/>
            <person name="Tangrot J."/>
            <person name="Rosling A."/>
        </authorList>
    </citation>
    <scope>NUCLEOTIDE SEQUENCE</scope>
    <source>
        <strain evidence="1">MA461A</strain>
    </source>
</reference>
<keyword evidence="2" id="KW-1185">Reference proteome</keyword>
<name>A0ACA9RRM8_9GLOM</name>
<comment type="caution">
    <text evidence="1">The sequence shown here is derived from an EMBL/GenBank/DDBJ whole genome shotgun (WGS) entry which is preliminary data.</text>
</comment>
<evidence type="ECO:0000313" key="2">
    <source>
        <dbReference type="Proteomes" id="UP000789920"/>
    </source>
</evidence>
<proteinExistence type="predicted"/>
<protein>
    <submittedName>
        <fullName evidence="1">25142_t:CDS:1</fullName>
    </submittedName>
</protein>
<gene>
    <name evidence="1" type="ORF">RPERSI_LOCUS22456</name>
</gene>
<accession>A0ACA9RRM8</accession>
<evidence type="ECO:0000313" key="1">
    <source>
        <dbReference type="EMBL" id="CAG8807758.1"/>
    </source>
</evidence>
<dbReference type="Proteomes" id="UP000789920">
    <property type="component" value="Unassembled WGS sequence"/>
</dbReference>
<organism evidence="1 2">
    <name type="scientific">Racocetra persica</name>
    <dbReference type="NCBI Taxonomy" id="160502"/>
    <lineage>
        <taxon>Eukaryota</taxon>
        <taxon>Fungi</taxon>
        <taxon>Fungi incertae sedis</taxon>
        <taxon>Mucoromycota</taxon>
        <taxon>Glomeromycotina</taxon>
        <taxon>Glomeromycetes</taxon>
        <taxon>Diversisporales</taxon>
        <taxon>Gigasporaceae</taxon>
        <taxon>Racocetra</taxon>
    </lineage>
</organism>